<keyword evidence="1" id="KW-1133">Transmembrane helix</keyword>
<dbReference type="Proteomes" id="UP000250069">
    <property type="component" value="Plasmid pdsyz"/>
</dbReference>
<gene>
    <name evidence="2" type="ORF">BVDSYZ_21810</name>
</gene>
<keyword evidence="2" id="KW-0614">Plasmid</keyword>
<proteinExistence type="predicted"/>
<protein>
    <submittedName>
        <fullName evidence="2">Uncharacterized protein</fullName>
    </submittedName>
</protein>
<keyword evidence="1" id="KW-0472">Membrane</keyword>
<evidence type="ECO:0000313" key="3">
    <source>
        <dbReference type="Proteomes" id="UP000250069"/>
    </source>
</evidence>
<dbReference type="AlphaFoldDB" id="A0ABC8DG16"/>
<sequence length="101" mass="11603">MKMRHDISITTFQREIKKEHVTPSKESLLRILDAYKYTTLSKLLKQGNYDKHSVQTLLAELQTDGEISMLGDKIIRVKPVYSLIIIGFLFVSNLLIPILIS</sequence>
<name>A0ABC8DG16_BACVE</name>
<accession>A0ABC8DG16</accession>
<keyword evidence="1" id="KW-0812">Transmembrane</keyword>
<reference evidence="2 3" key="1">
    <citation type="submission" date="2018-06" db="EMBL/GenBank/DDBJ databases">
        <title>Complete Genome Sequence of Bacillus velezensis DSYZ, a Plant Growth-Promoting Rhizobacterium with Antifungal Activity.</title>
        <authorList>
            <person name="Du B."/>
            <person name="Ding Y."/>
            <person name="Liu K."/>
            <person name="Yao L."/>
            <person name="Wang C."/>
            <person name="Li H."/>
            <person name="Liu H."/>
        </authorList>
    </citation>
    <scope>NUCLEOTIDE SEQUENCE [LARGE SCALE GENOMIC DNA]</scope>
    <source>
        <strain evidence="2 3">DSYZ</strain>
        <plasmid evidence="3">pdsyz</plasmid>
    </source>
</reference>
<geneLocation type="plasmid" evidence="3">
    <name>pdsyz</name>
</geneLocation>
<evidence type="ECO:0000256" key="1">
    <source>
        <dbReference type="SAM" id="Phobius"/>
    </source>
</evidence>
<dbReference type="EMBL" id="CP030151">
    <property type="protein sequence ID" value="AWX74683.1"/>
    <property type="molecule type" value="Genomic_DNA"/>
</dbReference>
<feature type="transmembrane region" description="Helical" evidence="1">
    <location>
        <begin position="80"/>
        <end position="100"/>
    </location>
</feature>
<dbReference type="RefSeq" id="WP_105322194.1">
    <property type="nucleotide sequence ID" value="NZ_CP026611.1"/>
</dbReference>
<organism evidence="2 3">
    <name type="scientific">Bacillus velezensis</name>
    <dbReference type="NCBI Taxonomy" id="492670"/>
    <lineage>
        <taxon>Bacteria</taxon>
        <taxon>Bacillati</taxon>
        <taxon>Bacillota</taxon>
        <taxon>Bacilli</taxon>
        <taxon>Bacillales</taxon>
        <taxon>Bacillaceae</taxon>
        <taxon>Bacillus</taxon>
        <taxon>Bacillus amyloliquefaciens group</taxon>
    </lineage>
</organism>
<evidence type="ECO:0000313" key="2">
    <source>
        <dbReference type="EMBL" id="AWX74683.1"/>
    </source>
</evidence>